<dbReference type="CDD" id="cd12087">
    <property type="entry name" value="TM_EGFR-like"/>
    <property type="match status" value="1"/>
</dbReference>
<name>A0A6A6DRB0_9PEZI</name>
<evidence type="ECO:0000256" key="3">
    <source>
        <dbReference type="SAM" id="SignalP"/>
    </source>
</evidence>
<keyword evidence="3" id="KW-0732">Signal</keyword>
<dbReference type="EMBL" id="ML994652">
    <property type="protein sequence ID" value="KAF2181485.1"/>
    <property type="molecule type" value="Genomic_DNA"/>
</dbReference>
<keyword evidence="2" id="KW-0472">Membrane</keyword>
<organism evidence="4 5">
    <name type="scientific">Zopfia rhizophila CBS 207.26</name>
    <dbReference type="NCBI Taxonomy" id="1314779"/>
    <lineage>
        <taxon>Eukaryota</taxon>
        <taxon>Fungi</taxon>
        <taxon>Dikarya</taxon>
        <taxon>Ascomycota</taxon>
        <taxon>Pezizomycotina</taxon>
        <taxon>Dothideomycetes</taxon>
        <taxon>Dothideomycetes incertae sedis</taxon>
        <taxon>Zopfiaceae</taxon>
        <taxon>Zopfia</taxon>
    </lineage>
</organism>
<dbReference type="OrthoDB" id="3801405at2759"/>
<sequence>MKLWGSVLPALLHLMNPTTSSPVSISAAPVLDLRQAPQDNPVFVGYWYLNNTWMPEACPSGYTFTLSGTYGNCVTSVHTSFPLPTGCKSSSVLFNELGSSTCLSGTGYCITILIYPNLDSTDPTTLARCFSTQVPESIMYRVTTSSSAGSITAPTPGATATSNTIPSTTPTSTVDYTGLTVSPMSSSSSTAPTVSSTSTIPSSSPPREANSSKTPNDIALGTGIGVGVPAILVAIAAWWFPRHHHRRKEG</sequence>
<dbReference type="Proteomes" id="UP000800200">
    <property type="component" value="Unassembled WGS sequence"/>
</dbReference>
<evidence type="ECO:0000313" key="4">
    <source>
        <dbReference type="EMBL" id="KAF2181485.1"/>
    </source>
</evidence>
<feature type="chain" id="PRO_5025574800" evidence="3">
    <location>
        <begin position="21"/>
        <end position="250"/>
    </location>
</feature>
<feature type="compositionally biased region" description="Low complexity" evidence="1">
    <location>
        <begin position="180"/>
        <end position="206"/>
    </location>
</feature>
<evidence type="ECO:0000256" key="1">
    <source>
        <dbReference type="SAM" id="MobiDB-lite"/>
    </source>
</evidence>
<protein>
    <submittedName>
        <fullName evidence="4">Uncharacterized protein</fullName>
    </submittedName>
</protein>
<accession>A0A6A6DRB0</accession>
<feature type="transmembrane region" description="Helical" evidence="2">
    <location>
        <begin position="218"/>
        <end position="240"/>
    </location>
</feature>
<evidence type="ECO:0000313" key="5">
    <source>
        <dbReference type="Proteomes" id="UP000800200"/>
    </source>
</evidence>
<keyword evidence="2" id="KW-1133">Transmembrane helix</keyword>
<evidence type="ECO:0000256" key="2">
    <source>
        <dbReference type="SAM" id="Phobius"/>
    </source>
</evidence>
<keyword evidence="5" id="KW-1185">Reference proteome</keyword>
<feature type="region of interest" description="Disordered" evidence="1">
    <location>
        <begin position="147"/>
        <end position="216"/>
    </location>
</feature>
<dbReference type="AlphaFoldDB" id="A0A6A6DRB0"/>
<feature type="compositionally biased region" description="Low complexity" evidence="1">
    <location>
        <begin position="158"/>
        <end position="173"/>
    </location>
</feature>
<gene>
    <name evidence="4" type="ORF">K469DRAFT_752732</name>
</gene>
<proteinExistence type="predicted"/>
<reference evidence="4" key="1">
    <citation type="journal article" date="2020" name="Stud. Mycol.">
        <title>101 Dothideomycetes genomes: a test case for predicting lifestyles and emergence of pathogens.</title>
        <authorList>
            <person name="Haridas S."/>
            <person name="Albert R."/>
            <person name="Binder M."/>
            <person name="Bloem J."/>
            <person name="Labutti K."/>
            <person name="Salamov A."/>
            <person name="Andreopoulos B."/>
            <person name="Baker S."/>
            <person name="Barry K."/>
            <person name="Bills G."/>
            <person name="Bluhm B."/>
            <person name="Cannon C."/>
            <person name="Castanera R."/>
            <person name="Culley D."/>
            <person name="Daum C."/>
            <person name="Ezra D."/>
            <person name="Gonzalez J."/>
            <person name="Henrissat B."/>
            <person name="Kuo A."/>
            <person name="Liang C."/>
            <person name="Lipzen A."/>
            <person name="Lutzoni F."/>
            <person name="Magnuson J."/>
            <person name="Mondo S."/>
            <person name="Nolan M."/>
            <person name="Ohm R."/>
            <person name="Pangilinan J."/>
            <person name="Park H.-J."/>
            <person name="Ramirez L."/>
            <person name="Alfaro M."/>
            <person name="Sun H."/>
            <person name="Tritt A."/>
            <person name="Yoshinaga Y."/>
            <person name="Zwiers L.-H."/>
            <person name="Turgeon B."/>
            <person name="Goodwin S."/>
            <person name="Spatafora J."/>
            <person name="Crous P."/>
            <person name="Grigoriev I."/>
        </authorList>
    </citation>
    <scope>NUCLEOTIDE SEQUENCE</scope>
    <source>
        <strain evidence="4">CBS 207.26</strain>
    </source>
</reference>
<feature type="signal peptide" evidence="3">
    <location>
        <begin position="1"/>
        <end position="20"/>
    </location>
</feature>
<keyword evidence="2" id="KW-0812">Transmembrane</keyword>